<protein>
    <submittedName>
        <fullName evidence="2">Uncharacterized protein</fullName>
    </submittedName>
</protein>
<dbReference type="EMBL" id="JAAFYZ010000170">
    <property type="protein sequence ID" value="MBS2552090.1"/>
    <property type="molecule type" value="Genomic_DNA"/>
</dbReference>
<reference evidence="2 3" key="1">
    <citation type="submission" date="2020-02" db="EMBL/GenBank/DDBJ databases">
        <title>Acidophilic actinobacteria isolated from forest soil.</title>
        <authorList>
            <person name="Golinska P."/>
        </authorList>
    </citation>
    <scope>NUCLEOTIDE SEQUENCE [LARGE SCALE GENOMIC DNA]</scope>
    <source>
        <strain evidence="2 3">NL8</strain>
    </source>
</reference>
<sequence>MDSTPPGENRDYAVGRGLAAGGTDPGPLPPDPADQAVDEAEQIVCDAWVQLLVADRDQAHAAMLAAAAHCEAARSSLARILVGRAPNPIAVAHAALEEALAAGRQAARSYQQAQEGLMLELDLIAWRNIQRRMLACVARNGEPAPQPAQIEQPRPRREQPVPLLARLSRRFLPWCLSIAVIFTLRC</sequence>
<gene>
    <name evidence="2" type="ORF">KGQ19_35030</name>
</gene>
<feature type="region of interest" description="Disordered" evidence="1">
    <location>
        <begin position="1"/>
        <end position="34"/>
    </location>
</feature>
<keyword evidence="3" id="KW-1185">Reference proteome</keyword>
<dbReference type="Proteomes" id="UP000730482">
    <property type="component" value="Unassembled WGS sequence"/>
</dbReference>
<accession>A0ABS5L1R7</accession>
<dbReference type="RefSeq" id="WP_212017343.1">
    <property type="nucleotide sequence ID" value="NZ_JAAFYZ010000170.1"/>
</dbReference>
<comment type="caution">
    <text evidence="2">The sequence shown here is derived from an EMBL/GenBank/DDBJ whole genome shotgun (WGS) entry which is preliminary data.</text>
</comment>
<evidence type="ECO:0000313" key="2">
    <source>
        <dbReference type="EMBL" id="MBS2552090.1"/>
    </source>
</evidence>
<evidence type="ECO:0000256" key="1">
    <source>
        <dbReference type="SAM" id="MobiDB-lite"/>
    </source>
</evidence>
<evidence type="ECO:0000313" key="3">
    <source>
        <dbReference type="Proteomes" id="UP000730482"/>
    </source>
</evidence>
<organism evidence="2 3">
    <name type="scientific">Catenulispora pinistramenti</name>
    <dbReference type="NCBI Taxonomy" id="2705254"/>
    <lineage>
        <taxon>Bacteria</taxon>
        <taxon>Bacillati</taxon>
        <taxon>Actinomycetota</taxon>
        <taxon>Actinomycetes</taxon>
        <taxon>Catenulisporales</taxon>
        <taxon>Catenulisporaceae</taxon>
        <taxon>Catenulispora</taxon>
    </lineage>
</organism>
<name>A0ABS5L1R7_9ACTN</name>
<proteinExistence type="predicted"/>